<name>A0ACB6R9X8_9PLEO</name>
<dbReference type="EMBL" id="MU003496">
    <property type="protein sequence ID" value="KAF2475266.1"/>
    <property type="molecule type" value="Genomic_DNA"/>
</dbReference>
<gene>
    <name evidence="1" type="ORF">BDR25DRAFT_391485</name>
</gene>
<organism evidence="1 2">
    <name type="scientific">Lindgomyces ingoldianus</name>
    <dbReference type="NCBI Taxonomy" id="673940"/>
    <lineage>
        <taxon>Eukaryota</taxon>
        <taxon>Fungi</taxon>
        <taxon>Dikarya</taxon>
        <taxon>Ascomycota</taxon>
        <taxon>Pezizomycotina</taxon>
        <taxon>Dothideomycetes</taxon>
        <taxon>Pleosporomycetidae</taxon>
        <taxon>Pleosporales</taxon>
        <taxon>Lindgomycetaceae</taxon>
        <taxon>Lindgomyces</taxon>
    </lineage>
</organism>
<keyword evidence="2" id="KW-1185">Reference proteome</keyword>
<protein>
    <submittedName>
        <fullName evidence="1">Uncharacterized protein</fullName>
    </submittedName>
</protein>
<accession>A0ACB6R9X8</accession>
<proteinExistence type="predicted"/>
<dbReference type="Proteomes" id="UP000799755">
    <property type="component" value="Unassembled WGS sequence"/>
</dbReference>
<evidence type="ECO:0000313" key="2">
    <source>
        <dbReference type="Proteomes" id="UP000799755"/>
    </source>
</evidence>
<reference evidence="1" key="1">
    <citation type="journal article" date="2020" name="Stud. Mycol.">
        <title>101 Dothideomycetes genomes: a test case for predicting lifestyles and emergence of pathogens.</title>
        <authorList>
            <person name="Haridas S."/>
            <person name="Albert R."/>
            <person name="Binder M."/>
            <person name="Bloem J."/>
            <person name="Labutti K."/>
            <person name="Salamov A."/>
            <person name="Andreopoulos B."/>
            <person name="Baker S."/>
            <person name="Barry K."/>
            <person name="Bills G."/>
            <person name="Bluhm B."/>
            <person name="Cannon C."/>
            <person name="Castanera R."/>
            <person name="Culley D."/>
            <person name="Daum C."/>
            <person name="Ezra D."/>
            <person name="Gonzalez J."/>
            <person name="Henrissat B."/>
            <person name="Kuo A."/>
            <person name="Liang C."/>
            <person name="Lipzen A."/>
            <person name="Lutzoni F."/>
            <person name="Magnuson J."/>
            <person name="Mondo S."/>
            <person name="Nolan M."/>
            <person name="Ohm R."/>
            <person name="Pangilinan J."/>
            <person name="Park H.-J."/>
            <person name="Ramirez L."/>
            <person name="Alfaro M."/>
            <person name="Sun H."/>
            <person name="Tritt A."/>
            <person name="Yoshinaga Y."/>
            <person name="Zwiers L.-H."/>
            <person name="Turgeon B."/>
            <person name="Goodwin S."/>
            <person name="Spatafora J."/>
            <person name="Crous P."/>
            <person name="Grigoriev I."/>
        </authorList>
    </citation>
    <scope>NUCLEOTIDE SEQUENCE</scope>
    <source>
        <strain evidence="1">ATCC 200398</strain>
    </source>
</reference>
<comment type="caution">
    <text evidence="1">The sequence shown here is derived from an EMBL/GenBank/DDBJ whole genome shotgun (WGS) entry which is preliminary data.</text>
</comment>
<evidence type="ECO:0000313" key="1">
    <source>
        <dbReference type="EMBL" id="KAF2475266.1"/>
    </source>
</evidence>
<sequence length="161" mass="18272">MDNHRELLCLNILGYKKPGISDEDYRQYMINVHGPLVGSLMEKYGFVSWNMTHNTAKTRGLMQNIFDPQFANIAQYDSCIQIVFPDIECFVRMKADPFFREKVGPDHENFADTKASQMTIGWFAEILSEGKMAEAKPKPGLVPDAGQNVEKTPSEIYCGEL</sequence>